<dbReference type="CDD" id="cd04508">
    <property type="entry name" value="Tudor_SF"/>
    <property type="match status" value="1"/>
</dbReference>
<dbReference type="AlphaFoldDB" id="A0A8J2S740"/>
<feature type="region of interest" description="Disordered" evidence="1">
    <location>
        <begin position="414"/>
        <end position="478"/>
    </location>
</feature>
<feature type="compositionally biased region" description="Low complexity" evidence="1">
    <location>
        <begin position="450"/>
        <end position="459"/>
    </location>
</feature>
<accession>A0A8J2S740</accession>
<feature type="compositionally biased region" description="Basic and acidic residues" evidence="1">
    <location>
        <begin position="216"/>
        <end position="233"/>
    </location>
</feature>
<sequence length="801" mass="84186">MSEVDDESLYSFGSGQPDDTRAADSTSYSTEWAPLPASGGASPRARSPRSDGASTTAALSFSTAAVSADAALDDVDEVESVAAPGDDEPPPVEEEEEEDILDRLRRGAAAIQARRGADDAADDAVDAPVDEEPAEEAGEEDILDRLRREQAPLQARSPADDAGDALLTVAHLGNWSGAADEAAPPASQSPRADDAASLSDDGTGASASYSADFLPEPDRADDAPPSDDGREETPAQSPRASDYSDDFAPAAGGFQTPALLTVADLGDWSGAAEDAAPAPQPPSSPSEASEASEAAAAQARRWSIGEDAASSSSSRDKTPPATPPRDDSSYEDDFAPDTASPRISQEGDEEPRSPGTTGLAVGTLVEAIYGDTDEWFPGTIEAANADGTYAVAYDDGDREPRVDAAFVRVVLHGGASSSSSSGSSYATTSDDEASGAYATTTSGDEDEEVSASAASSASSPRRADSEYSEDFAADDDAARPIDEVVLGAQRVGPRAPAATRDDAAAAAASAAATQRALARVEASYENDDFELPDAPDFVRQLAIGVGQRIGTGRMPPAPPPERRVALDARTTRSLAARVRERQVPEPVCRYARRVAAQLRGERRPRRAAPRAARSRFHATPAALDRVKIKASLALLRTTHDRVNSEALAAFEASLPGGPIREDDPATKQRRLAGRLRADAAQRYVESDEFYARSALLGDGFAMLGESMAEATAEHRRRTEERDASRALSITRNSSSPLDEAVATMDETRENVASYMADVAADPKRAAFRDEVLRMLHRGEELRDFGLAPYRLGATVPGVFVS</sequence>
<dbReference type="Proteomes" id="UP000789595">
    <property type="component" value="Unassembled WGS sequence"/>
</dbReference>
<evidence type="ECO:0008006" key="4">
    <source>
        <dbReference type="Google" id="ProtNLM"/>
    </source>
</evidence>
<feature type="region of interest" description="Disordered" evidence="1">
    <location>
        <begin position="711"/>
        <end position="738"/>
    </location>
</feature>
<feature type="region of interest" description="Disordered" evidence="1">
    <location>
        <begin position="270"/>
        <end position="359"/>
    </location>
</feature>
<feature type="compositionally biased region" description="Polar residues" evidence="1">
    <location>
        <begin position="727"/>
        <end position="736"/>
    </location>
</feature>
<feature type="region of interest" description="Disordered" evidence="1">
    <location>
        <begin position="177"/>
        <end position="252"/>
    </location>
</feature>
<feature type="compositionally biased region" description="Low complexity" evidence="1">
    <location>
        <begin position="285"/>
        <end position="299"/>
    </location>
</feature>
<feature type="compositionally biased region" description="Acidic residues" evidence="1">
    <location>
        <begin position="466"/>
        <end position="475"/>
    </location>
</feature>
<dbReference type="EMBL" id="CAKKNE010000001">
    <property type="protein sequence ID" value="CAH0364386.1"/>
    <property type="molecule type" value="Genomic_DNA"/>
</dbReference>
<evidence type="ECO:0000313" key="2">
    <source>
        <dbReference type="EMBL" id="CAH0364386.1"/>
    </source>
</evidence>
<evidence type="ECO:0000313" key="3">
    <source>
        <dbReference type="Proteomes" id="UP000789595"/>
    </source>
</evidence>
<feature type="compositionally biased region" description="Basic and acidic residues" evidence="1">
    <location>
        <begin position="711"/>
        <end position="724"/>
    </location>
</feature>
<proteinExistence type="predicted"/>
<gene>
    <name evidence="2" type="ORF">PECAL_1P07450</name>
</gene>
<feature type="compositionally biased region" description="Low complexity" evidence="1">
    <location>
        <begin position="414"/>
        <end position="428"/>
    </location>
</feature>
<protein>
    <recommendedName>
        <fullName evidence="4">Tudor domain-containing protein</fullName>
    </recommendedName>
</protein>
<feature type="region of interest" description="Disordered" evidence="1">
    <location>
        <begin position="70"/>
        <end position="165"/>
    </location>
</feature>
<feature type="region of interest" description="Disordered" evidence="1">
    <location>
        <begin position="1"/>
        <end position="57"/>
    </location>
</feature>
<feature type="compositionally biased region" description="Basic and acidic residues" evidence="1">
    <location>
        <begin position="314"/>
        <end position="328"/>
    </location>
</feature>
<name>A0A8J2S740_9STRA</name>
<evidence type="ECO:0000256" key="1">
    <source>
        <dbReference type="SAM" id="MobiDB-lite"/>
    </source>
</evidence>
<reference evidence="2" key="1">
    <citation type="submission" date="2021-11" db="EMBL/GenBank/DDBJ databases">
        <authorList>
            <consortium name="Genoscope - CEA"/>
            <person name="William W."/>
        </authorList>
    </citation>
    <scope>NUCLEOTIDE SEQUENCE</scope>
</reference>
<dbReference type="Gene3D" id="2.30.30.140">
    <property type="match status" value="1"/>
</dbReference>
<keyword evidence="3" id="KW-1185">Reference proteome</keyword>
<feature type="compositionally biased region" description="Acidic residues" evidence="1">
    <location>
        <begin position="71"/>
        <end position="100"/>
    </location>
</feature>
<feature type="compositionally biased region" description="Acidic residues" evidence="1">
    <location>
        <begin position="119"/>
        <end position="142"/>
    </location>
</feature>
<organism evidence="2 3">
    <name type="scientific">Pelagomonas calceolata</name>
    <dbReference type="NCBI Taxonomy" id="35677"/>
    <lineage>
        <taxon>Eukaryota</taxon>
        <taxon>Sar</taxon>
        <taxon>Stramenopiles</taxon>
        <taxon>Ochrophyta</taxon>
        <taxon>Pelagophyceae</taxon>
        <taxon>Pelagomonadales</taxon>
        <taxon>Pelagomonadaceae</taxon>
        <taxon>Pelagomonas</taxon>
    </lineage>
</organism>
<comment type="caution">
    <text evidence="2">The sequence shown here is derived from an EMBL/GenBank/DDBJ whole genome shotgun (WGS) entry which is preliminary data.</text>
</comment>
<dbReference type="OrthoDB" id="79847at2759"/>